<reference evidence="2 3" key="1">
    <citation type="submission" date="2020-04" db="EMBL/GenBank/DDBJ databases">
        <title>MicrobeNet Type strains.</title>
        <authorList>
            <person name="Nicholson A.C."/>
        </authorList>
    </citation>
    <scope>NUCLEOTIDE SEQUENCE [LARGE SCALE GENOMIC DNA]</scope>
    <source>
        <strain evidence="2 3">ATCC BAA-14</strain>
    </source>
</reference>
<dbReference type="GO" id="GO:0016874">
    <property type="term" value="F:ligase activity"/>
    <property type="evidence" value="ECO:0007669"/>
    <property type="project" value="UniProtKB-KW"/>
</dbReference>
<feature type="transmembrane region" description="Helical" evidence="1">
    <location>
        <begin position="73"/>
        <end position="91"/>
    </location>
</feature>
<keyword evidence="1" id="KW-0472">Membrane</keyword>
<proteinExistence type="predicted"/>
<dbReference type="Proteomes" id="UP000563898">
    <property type="component" value="Unassembled WGS sequence"/>
</dbReference>
<feature type="transmembrane region" description="Helical" evidence="1">
    <location>
        <begin position="33"/>
        <end position="53"/>
    </location>
</feature>
<gene>
    <name evidence="2" type="ORF">HGA05_02045</name>
</gene>
<keyword evidence="1" id="KW-1133">Transmembrane helix</keyword>
<evidence type="ECO:0000313" key="2">
    <source>
        <dbReference type="EMBL" id="NKY00364.1"/>
    </source>
</evidence>
<feature type="transmembrane region" description="Helical" evidence="1">
    <location>
        <begin position="385"/>
        <end position="408"/>
    </location>
</feature>
<organism evidence="2 3">
    <name type="scientific">Gordonia polyisoprenivorans</name>
    <dbReference type="NCBI Taxonomy" id="84595"/>
    <lineage>
        <taxon>Bacteria</taxon>
        <taxon>Bacillati</taxon>
        <taxon>Actinomycetota</taxon>
        <taxon>Actinomycetes</taxon>
        <taxon>Mycobacteriales</taxon>
        <taxon>Gordoniaceae</taxon>
        <taxon>Gordonia</taxon>
    </lineage>
</organism>
<accession>A0A846WFH7</accession>
<feature type="transmembrane region" description="Helical" evidence="1">
    <location>
        <begin position="127"/>
        <end position="146"/>
    </location>
</feature>
<name>A0A846WFH7_9ACTN</name>
<feature type="transmembrane region" description="Helical" evidence="1">
    <location>
        <begin position="262"/>
        <end position="292"/>
    </location>
</feature>
<dbReference type="EMBL" id="JAAXPC010000001">
    <property type="protein sequence ID" value="NKY00364.1"/>
    <property type="molecule type" value="Genomic_DNA"/>
</dbReference>
<feature type="transmembrane region" description="Helical" evidence="1">
    <location>
        <begin position="442"/>
        <end position="460"/>
    </location>
</feature>
<evidence type="ECO:0000313" key="3">
    <source>
        <dbReference type="Proteomes" id="UP000563898"/>
    </source>
</evidence>
<feature type="transmembrane region" description="Helical" evidence="1">
    <location>
        <begin position="234"/>
        <end position="256"/>
    </location>
</feature>
<dbReference type="RefSeq" id="WP_006372645.1">
    <property type="nucleotide sequence ID" value="NZ_JBEWRR010000059.1"/>
</dbReference>
<feature type="transmembrane region" description="Helical" evidence="1">
    <location>
        <begin position="6"/>
        <end position="26"/>
    </location>
</feature>
<dbReference type="AlphaFoldDB" id="A0A846WFH7"/>
<sequence length="484" mass="50873">MLTVGTVRAATIVGAVSAITFAAVIAGPTPTQLVMLLAIVIVGTYIGLAHPTWLLWALAAVLACLPAGYVPGVHLPLIFAMTSAVLLATVIHPPAGSSTTWSSTTWWSTAGSPTARSRIELQPLDRLLILFALIAIPSVVLTMTGLADIVEYAKWATAVLLIVALRRLPGSQLATFGRVFVGATAVSGLIGLIMLTVDTGGKTFSLLSPFGYTPASAGRFVYTGATAIPRLSGTFIDPNAAGIGLLAALMICPLVFRGRTRWLLGLFLLACIAGTLSRAALFSVVLGVILMLVFHTMSGRARGYIAGSMVAGMVVLAAVPASRHRIFSSFGSGDTGSSARGDALRDYPANMAGHWLLGHGWGIPEFKDPSLAFTINYVANAPLLAIYRGGLFVGIAFTVVMLYCCWLAYRCLRHARWEPAFFGGCFIGFFVLGMQLDFSTVTIPVSVTDLSVMIAFLAFAQRFSTSDESVSARATARATSVGAG</sequence>
<feature type="transmembrane region" description="Helical" evidence="1">
    <location>
        <begin position="176"/>
        <end position="197"/>
    </location>
</feature>
<protein>
    <submittedName>
        <fullName evidence="2">O-antigen ligase domain-containing protein</fullName>
    </submittedName>
</protein>
<keyword evidence="1" id="KW-0812">Transmembrane</keyword>
<evidence type="ECO:0000256" key="1">
    <source>
        <dbReference type="SAM" id="Phobius"/>
    </source>
</evidence>
<keyword evidence="2" id="KW-0436">Ligase</keyword>
<feature type="transmembrane region" description="Helical" evidence="1">
    <location>
        <begin position="420"/>
        <end position="436"/>
    </location>
</feature>
<comment type="caution">
    <text evidence="2">The sequence shown here is derived from an EMBL/GenBank/DDBJ whole genome shotgun (WGS) entry which is preliminary data.</text>
</comment>